<reference evidence="4 5" key="1">
    <citation type="submission" date="2023-02" db="EMBL/GenBank/DDBJ databases">
        <title>LHISI_Scaffold_Assembly.</title>
        <authorList>
            <person name="Stuart O.P."/>
            <person name="Cleave R."/>
            <person name="Magrath M.J.L."/>
            <person name="Mikheyev A.S."/>
        </authorList>
    </citation>
    <scope>NUCLEOTIDE SEQUENCE [LARGE SCALE GENOMIC DNA]</scope>
    <source>
        <strain evidence="4">Daus_M_001</strain>
        <tissue evidence="4">Leg muscle</tissue>
    </source>
</reference>
<dbReference type="Proteomes" id="UP001159363">
    <property type="component" value="Chromosome 1"/>
</dbReference>
<evidence type="ECO:0000313" key="5">
    <source>
        <dbReference type="Proteomes" id="UP001159363"/>
    </source>
</evidence>
<comment type="caution">
    <text evidence="4">The sequence shown here is derived from an EMBL/GenBank/DDBJ whole genome shotgun (WGS) entry which is preliminary data.</text>
</comment>
<evidence type="ECO:0000313" key="4">
    <source>
        <dbReference type="EMBL" id="KAJ8896498.1"/>
    </source>
</evidence>
<organism evidence="4 5">
    <name type="scientific">Dryococelus australis</name>
    <dbReference type="NCBI Taxonomy" id="614101"/>
    <lineage>
        <taxon>Eukaryota</taxon>
        <taxon>Metazoa</taxon>
        <taxon>Ecdysozoa</taxon>
        <taxon>Arthropoda</taxon>
        <taxon>Hexapoda</taxon>
        <taxon>Insecta</taxon>
        <taxon>Pterygota</taxon>
        <taxon>Neoptera</taxon>
        <taxon>Polyneoptera</taxon>
        <taxon>Phasmatodea</taxon>
        <taxon>Verophasmatodea</taxon>
        <taxon>Anareolatae</taxon>
        <taxon>Phasmatidae</taxon>
        <taxon>Eurycanthinae</taxon>
        <taxon>Dryococelus</taxon>
    </lineage>
</organism>
<keyword evidence="5" id="KW-1185">Reference proteome</keyword>
<keyword evidence="2" id="KW-0479">Metal-binding</keyword>
<dbReference type="Pfam" id="PF13359">
    <property type="entry name" value="DDE_Tnp_4"/>
    <property type="match status" value="1"/>
</dbReference>
<dbReference type="InterPro" id="IPR027806">
    <property type="entry name" value="HARBI1_dom"/>
</dbReference>
<accession>A0ABQ9IKZ7</accession>
<evidence type="ECO:0000259" key="3">
    <source>
        <dbReference type="Pfam" id="PF13359"/>
    </source>
</evidence>
<name>A0ABQ9IKZ7_9NEOP</name>
<proteinExistence type="predicted"/>
<feature type="domain" description="DDE Tnp4" evidence="3">
    <location>
        <begin position="69"/>
        <end position="195"/>
    </location>
</feature>
<gene>
    <name evidence="4" type="ORF">PR048_001842</name>
</gene>
<protein>
    <recommendedName>
        <fullName evidence="3">DDE Tnp4 domain-containing protein</fullName>
    </recommendedName>
</protein>
<comment type="cofactor">
    <cofactor evidence="1">
        <name>a divalent metal cation</name>
        <dbReference type="ChEBI" id="CHEBI:60240"/>
    </cofactor>
</comment>
<dbReference type="EMBL" id="JARBHB010000001">
    <property type="protein sequence ID" value="KAJ8896498.1"/>
    <property type="molecule type" value="Genomic_DNA"/>
</dbReference>
<evidence type="ECO:0000256" key="2">
    <source>
        <dbReference type="ARBA" id="ARBA00022723"/>
    </source>
</evidence>
<feature type="non-terminal residue" evidence="4">
    <location>
        <position position="268"/>
    </location>
</feature>
<sequence length="268" mass="30716">MKYNHAPMQQQMMDLVEIVAQVYPSLPVSHPTFQVYSLQCRPEKRGVEESSTRLRIEMEFPTLPLILVLLAIADANHHLILADFYTNRRISDCSVLHNTVFYEELTNGSLNMPSACEVTNSARKLPYVFVGDDSFPLRCDIVDKRIYNYRLSRTRREVENLFGLLAGHFRVFHTAINVELEHMDSIMKVCCALHNYLMTQTRHTYPQPETFDVEEVESGTVVSGLTIGKSNMLSVQKSRLSISPMNAKQVSNESVNYFVNEGKVPWQH</sequence>
<evidence type="ECO:0000256" key="1">
    <source>
        <dbReference type="ARBA" id="ARBA00001968"/>
    </source>
</evidence>